<evidence type="ECO:0000256" key="9">
    <source>
        <dbReference type="SAM" id="MobiDB-lite"/>
    </source>
</evidence>
<dbReference type="GO" id="GO:0000978">
    <property type="term" value="F:RNA polymerase II cis-regulatory region sequence-specific DNA binding"/>
    <property type="evidence" value="ECO:0007669"/>
    <property type="project" value="TreeGrafter"/>
</dbReference>
<dbReference type="PANTHER" id="PTHR24404">
    <property type="entry name" value="ZINC FINGER PROTEIN"/>
    <property type="match status" value="1"/>
</dbReference>
<feature type="domain" description="C2H2-type" evidence="10">
    <location>
        <begin position="300"/>
        <end position="328"/>
    </location>
</feature>
<keyword evidence="7" id="KW-0539">Nucleus</keyword>
<organism evidence="11 12">
    <name type="scientific">Recurvomyces mirabilis</name>
    <dbReference type="NCBI Taxonomy" id="574656"/>
    <lineage>
        <taxon>Eukaryota</taxon>
        <taxon>Fungi</taxon>
        <taxon>Dikarya</taxon>
        <taxon>Ascomycota</taxon>
        <taxon>Pezizomycotina</taxon>
        <taxon>Dothideomycetes</taxon>
        <taxon>Dothideomycetidae</taxon>
        <taxon>Mycosphaerellales</taxon>
        <taxon>Teratosphaeriaceae</taxon>
        <taxon>Recurvomyces</taxon>
    </lineage>
</organism>
<keyword evidence="3" id="KW-0677">Repeat</keyword>
<dbReference type="SMART" id="SM00355">
    <property type="entry name" value="ZnF_C2H2"/>
    <property type="match status" value="3"/>
</dbReference>
<comment type="subcellular location">
    <subcellularLocation>
        <location evidence="1">Nucleus</location>
    </subcellularLocation>
</comment>
<dbReference type="Gene3D" id="3.30.160.60">
    <property type="entry name" value="Classic Zinc Finger"/>
    <property type="match status" value="2"/>
</dbReference>
<evidence type="ECO:0000259" key="10">
    <source>
        <dbReference type="PROSITE" id="PS50157"/>
    </source>
</evidence>
<dbReference type="FunFam" id="3.30.160.60:FF:000065">
    <property type="entry name" value="B-cell CLL/lymphoma 6, member B"/>
    <property type="match status" value="1"/>
</dbReference>
<dbReference type="Proteomes" id="UP001274830">
    <property type="component" value="Unassembled WGS sequence"/>
</dbReference>
<evidence type="ECO:0000256" key="3">
    <source>
        <dbReference type="ARBA" id="ARBA00022737"/>
    </source>
</evidence>
<evidence type="ECO:0000256" key="2">
    <source>
        <dbReference type="ARBA" id="ARBA00022723"/>
    </source>
</evidence>
<dbReference type="InterPro" id="IPR013087">
    <property type="entry name" value="Znf_C2H2_type"/>
</dbReference>
<evidence type="ECO:0000256" key="1">
    <source>
        <dbReference type="ARBA" id="ARBA00004123"/>
    </source>
</evidence>
<feature type="compositionally biased region" description="Polar residues" evidence="9">
    <location>
        <begin position="371"/>
        <end position="389"/>
    </location>
</feature>
<evidence type="ECO:0000256" key="7">
    <source>
        <dbReference type="ARBA" id="ARBA00023242"/>
    </source>
</evidence>
<comment type="caution">
    <text evidence="11">The sequence shown here is derived from an EMBL/GenBank/DDBJ whole genome shotgun (WGS) entry which is preliminary data.</text>
</comment>
<dbReference type="EMBL" id="JAUTXT010000004">
    <property type="protein sequence ID" value="KAK3678414.1"/>
    <property type="molecule type" value="Genomic_DNA"/>
</dbReference>
<dbReference type="SUPFAM" id="SSF57667">
    <property type="entry name" value="beta-beta-alpha zinc fingers"/>
    <property type="match status" value="1"/>
</dbReference>
<keyword evidence="4 8" id="KW-0863">Zinc-finger</keyword>
<evidence type="ECO:0000256" key="8">
    <source>
        <dbReference type="PROSITE-ProRule" id="PRU00042"/>
    </source>
</evidence>
<protein>
    <recommendedName>
        <fullName evidence="10">C2H2-type domain-containing protein</fullName>
    </recommendedName>
</protein>
<dbReference type="PANTHER" id="PTHR24404:SF114">
    <property type="entry name" value="KLUMPFUSS, ISOFORM B-RELATED"/>
    <property type="match status" value="1"/>
</dbReference>
<evidence type="ECO:0000313" key="11">
    <source>
        <dbReference type="EMBL" id="KAK3678414.1"/>
    </source>
</evidence>
<keyword evidence="12" id="KW-1185">Reference proteome</keyword>
<proteinExistence type="predicted"/>
<sequence>MDGVGMSMESESQDNVGENGDWSWSIGFNDHSDSECGVALQLNLPVDDMIGELDVSTPVSTCFKRFIHPDPPVLVNSTTLAASDHDLVSTAYAYNYAACPTPLFRYEITQHEAEAIAWQDHRVGNHKDQTGSIYVPPRSHEGQPRYHDASFVVPAGRVQAADLASNRDTPGFCGPTSVPVFSVRECRDTAELHAGYEDREPEPVSFDVLDNDILDASAAAPDFSTIMAHHSSDLAPSLGHSILSATDRSTTTSNDDALPKVHHEDGTWTCGVWNCTTSGKTYTKRSQLKKHQRCHEDKPSACERCGRRFRWKSHLRAHQLSVHDKSHVYRCSSCTKNYTRKDNLARHIRLKHAALVGVVRGTVSAQTISPVTPQPAAASQGSHENTTPAGHQVRRQHEYESQDWMADPMFEDLGFVDDGCMPAPLQYQEGLFTPPMSRDASFSRSQLQSFSTASFPGGFLTPPDVMSPPTTPYGSMWPGMPSNNHH</sequence>
<dbReference type="Pfam" id="PF00096">
    <property type="entry name" value="zf-C2H2"/>
    <property type="match status" value="1"/>
</dbReference>
<reference evidence="11" key="1">
    <citation type="submission" date="2023-07" db="EMBL/GenBank/DDBJ databases">
        <title>Black Yeasts Isolated from many extreme environments.</title>
        <authorList>
            <person name="Coleine C."/>
            <person name="Stajich J.E."/>
            <person name="Selbmann L."/>
        </authorList>
    </citation>
    <scope>NUCLEOTIDE SEQUENCE</scope>
    <source>
        <strain evidence="11">CCFEE 5485</strain>
    </source>
</reference>
<dbReference type="GO" id="GO:0003700">
    <property type="term" value="F:DNA-binding transcription factor activity"/>
    <property type="evidence" value="ECO:0007669"/>
    <property type="project" value="TreeGrafter"/>
</dbReference>
<keyword evidence="6" id="KW-0238">DNA-binding</keyword>
<dbReference type="GO" id="GO:0006357">
    <property type="term" value="P:regulation of transcription by RNA polymerase II"/>
    <property type="evidence" value="ECO:0007669"/>
    <property type="project" value="TreeGrafter"/>
</dbReference>
<gene>
    <name evidence="11" type="ORF">LTR78_001711</name>
</gene>
<accession>A0AAE0WUQ2</accession>
<evidence type="ECO:0000256" key="5">
    <source>
        <dbReference type="ARBA" id="ARBA00022833"/>
    </source>
</evidence>
<feature type="region of interest" description="Disordered" evidence="9">
    <location>
        <begin position="371"/>
        <end position="399"/>
    </location>
</feature>
<keyword evidence="2" id="KW-0479">Metal-binding</keyword>
<dbReference type="InterPro" id="IPR050589">
    <property type="entry name" value="Ikaros_C2H2-ZF"/>
</dbReference>
<dbReference type="PROSITE" id="PS50157">
    <property type="entry name" value="ZINC_FINGER_C2H2_2"/>
    <property type="match status" value="3"/>
</dbReference>
<evidence type="ECO:0000256" key="6">
    <source>
        <dbReference type="ARBA" id="ARBA00023125"/>
    </source>
</evidence>
<dbReference type="InterPro" id="IPR036236">
    <property type="entry name" value="Znf_C2H2_sf"/>
</dbReference>
<dbReference type="GO" id="GO:0005634">
    <property type="term" value="C:nucleus"/>
    <property type="evidence" value="ECO:0007669"/>
    <property type="project" value="UniProtKB-SubCell"/>
</dbReference>
<dbReference type="GO" id="GO:0008270">
    <property type="term" value="F:zinc ion binding"/>
    <property type="evidence" value="ECO:0007669"/>
    <property type="project" value="UniProtKB-KW"/>
</dbReference>
<name>A0AAE0WUQ2_9PEZI</name>
<feature type="domain" description="C2H2-type" evidence="10">
    <location>
        <begin position="273"/>
        <end position="300"/>
    </location>
</feature>
<dbReference type="PROSITE" id="PS00028">
    <property type="entry name" value="ZINC_FINGER_C2H2_1"/>
    <property type="match status" value="2"/>
</dbReference>
<evidence type="ECO:0000256" key="4">
    <source>
        <dbReference type="ARBA" id="ARBA00022771"/>
    </source>
</evidence>
<feature type="domain" description="C2H2-type" evidence="10">
    <location>
        <begin position="329"/>
        <end position="353"/>
    </location>
</feature>
<evidence type="ECO:0000313" key="12">
    <source>
        <dbReference type="Proteomes" id="UP001274830"/>
    </source>
</evidence>
<dbReference type="AlphaFoldDB" id="A0AAE0WUQ2"/>
<keyword evidence="5" id="KW-0862">Zinc</keyword>